<evidence type="ECO:0000313" key="2">
    <source>
        <dbReference type="Proteomes" id="UP000241587"/>
    </source>
</evidence>
<protein>
    <submittedName>
        <fullName evidence="1">Uncharacterized protein</fullName>
    </submittedName>
</protein>
<evidence type="ECO:0000313" key="1">
    <source>
        <dbReference type="EMBL" id="PTD02892.1"/>
    </source>
</evidence>
<dbReference type="AlphaFoldDB" id="A0A2T4GH63"/>
<comment type="caution">
    <text evidence="1">The sequence shown here is derived from an EMBL/GenBank/DDBJ whole genome shotgun (WGS) entry which is preliminary data.</text>
</comment>
<accession>A0A2T4GH63</accession>
<dbReference type="Proteomes" id="UP000241587">
    <property type="component" value="Unassembled WGS sequence"/>
</dbReference>
<keyword evidence="2" id="KW-1185">Reference proteome</keyword>
<gene>
    <name evidence="1" type="ORF">FCULG_00009318</name>
</gene>
<sequence>MGCSNSRHVLEMESRPVRPVRPVTLSSHSAGSAMTSSTMFQDYPGLRRQQIIDAFQKIAEYLNEYGVSIDCVAVDGAVNTLYLRSRESTHDVELLLSDPSSKESILLTNAASFANSQAQGRLGETWLNSSMQLFLPRNVQTSLVQEAKTQNEIVFEHQGTNGGLRVYAAPWSFALCSKLNHAFDHHNRTEDMDDAVDYLYRYLSITGQDYIVAQQIKDWCQTYHQDVSREVLRRLEETYARKHGNWPIVWN</sequence>
<name>A0A2T4GH63_FUSCU</name>
<dbReference type="OrthoDB" id="3348320at2759"/>
<reference evidence="1 2" key="1">
    <citation type="submission" date="2018-02" db="EMBL/GenBank/DDBJ databases">
        <title>Fusarium culmorum secondary metabolites in fungal-bacterial-plant interactions.</title>
        <authorList>
            <person name="Schmidt R."/>
        </authorList>
    </citation>
    <scope>NUCLEOTIDE SEQUENCE [LARGE SCALE GENOMIC DNA]</scope>
    <source>
        <strain evidence="1 2">PV</strain>
    </source>
</reference>
<organism evidence="1 2">
    <name type="scientific">Fusarium culmorum</name>
    <dbReference type="NCBI Taxonomy" id="5516"/>
    <lineage>
        <taxon>Eukaryota</taxon>
        <taxon>Fungi</taxon>
        <taxon>Dikarya</taxon>
        <taxon>Ascomycota</taxon>
        <taxon>Pezizomycotina</taxon>
        <taxon>Sordariomycetes</taxon>
        <taxon>Hypocreomycetidae</taxon>
        <taxon>Hypocreales</taxon>
        <taxon>Nectriaceae</taxon>
        <taxon>Fusarium</taxon>
    </lineage>
</organism>
<dbReference type="OMA" id="GCNNSRH"/>
<dbReference type="EMBL" id="PVEM01000016">
    <property type="protein sequence ID" value="PTD02892.1"/>
    <property type="molecule type" value="Genomic_DNA"/>
</dbReference>
<proteinExistence type="predicted"/>